<evidence type="ECO:0000313" key="3">
    <source>
        <dbReference type="Proteomes" id="UP000256478"/>
    </source>
</evidence>
<reference evidence="2 3" key="1">
    <citation type="submission" date="2018-08" db="EMBL/GenBank/DDBJ databases">
        <title>Thalassotalea euphylliae genome.</title>
        <authorList>
            <person name="Summers S."/>
            <person name="Rice S.A."/>
            <person name="Freckelton M.L."/>
            <person name="Nedved B.T."/>
            <person name="Hadfield M.G."/>
        </authorList>
    </citation>
    <scope>NUCLEOTIDE SEQUENCE [LARGE SCALE GENOMIC DNA]</scope>
    <source>
        <strain evidence="2 3">H1</strain>
    </source>
</reference>
<dbReference type="Proteomes" id="UP000256478">
    <property type="component" value="Unassembled WGS sequence"/>
</dbReference>
<dbReference type="RefSeq" id="WP_116007791.1">
    <property type="nucleotide sequence ID" value="NZ_QUOU01000001.1"/>
</dbReference>
<feature type="signal peptide" evidence="1">
    <location>
        <begin position="1"/>
        <end position="18"/>
    </location>
</feature>
<proteinExistence type="predicted"/>
<feature type="chain" id="PRO_5017635860" description="Lipocalin-like domain-containing protein" evidence="1">
    <location>
        <begin position="19"/>
        <end position="143"/>
    </location>
</feature>
<organism evidence="2 3">
    <name type="scientific">Thalassotalea euphylliae</name>
    <dbReference type="NCBI Taxonomy" id="1655234"/>
    <lineage>
        <taxon>Bacteria</taxon>
        <taxon>Pseudomonadati</taxon>
        <taxon>Pseudomonadota</taxon>
        <taxon>Gammaproteobacteria</taxon>
        <taxon>Alteromonadales</taxon>
        <taxon>Colwelliaceae</taxon>
        <taxon>Thalassotalea</taxon>
    </lineage>
</organism>
<name>A0A3E0TQR9_9GAMM</name>
<evidence type="ECO:0000313" key="2">
    <source>
        <dbReference type="EMBL" id="REL26680.1"/>
    </source>
</evidence>
<dbReference type="OrthoDB" id="203679at135622"/>
<sequence>MKKLIVVLIFIASNSAAGNIDFENIECPELSYDSLIGKWYSEQKNDGDTYQRWLMHRFPNGTYKTTIEYSTLSTSEVTIEKHKGFWAYSKCLYSTQILEFNNEPYSMSTIYLVLDLDGHSFKYQSTATGTKYTITKVDNDFKL</sequence>
<dbReference type="AlphaFoldDB" id="A0A3E0TQR9"/>
<protein>
    <recommendedName>
        <fullName evidence="4">Lipocalin-like domain-containing protein</fullName>
    </recommendedName>
</protein>
<evidence type="ECO:0000256" key="1">
    <source>
        <dbReference type="SAM" id="SignalP"/>
    </source>
</evidence>
<dbReference type="EMBL" id="QUOU01000001">
    <property type="protein sequence ID" value="REL26680.1"/>
    <property type="molecule type" value="Genomic_DNA"/>
</dbReference>
<keyword evidence="1" id="KW-0732">Signal</keyword>
<gene>
    <name evidence="2" type="ORF">DXX93_08875</name>
</gene>
<evidence type="ECO:0008006" key="4">
    <source>
        <dbReference type="Google" id="ProtNLM"/>
    </source>
</evidence>
<accession>A0A3E0TQR9</accession>
<comment type="caution">
    <text evidence="2">The sequence shown here is derived from an EMBL/GenBank/DDBJ whole genome shotgun (WGS) entry which is preliminary data.</text>
</comment>